<dbReference type="Proteomes" id="UP001196870">
    <property type="component" value="Unassembled WGS sequence"/>
</dbReference>
<dbReference type="SUPFAM" id="SSF48435">
    <property type="entry name" value="Bacterial muramidases"/>
    <property type="match status" value="1"/>
</dbReference>
<sequence>MRFKPPLLPLLALLALPAAAAAQPWAPEPARAAGRQAIAAANNNRWPEADSFAAAADPLARKLVTWLRLTARNAPASGAELARFIDENPDWPFPDSLMRRAEEVIAIGGMEDADILRLYARNHPRGLPAAMALADALTRAGRAADTTPMLRRTWAEGAADSFAEDAFLSRYAAILTQEDAWRRFDRLSFGRDPAGAARAAQRLTGARRA</sequence>
<feature type="signal peptide" evidence="2">
    <location>
        <begin position="1"/>
        <end position="20"/>
    </location>
</feature>
<feature type="non-terminal residue" evidence="3">
    <location>
        <position position="209"/>
    </location>
</feature>
<accession>A0ABS5ERW2</accession>
<organism evidence="3 4">
    <name type="scientific">Plastoroseomonas hellenica</name>
    <dbReference type="NCBI Taxonomy" id="2687306"/>
    <lineage>
        <taxon>Bacteria</taxon>
        <taxon>Pseudomonadati</taxon>
        <taxon>Pseudomonadota</taxon>
        <taxon>Alphaproteobacteria</taxon>
        <taxon>Acetobacterales</taxon>
        <taxon>Acetobacteraceae</taxon>
        <taxon>Plastoroseomonas</taxon>
    </lineage>
</organism>
<feature type="chain" id="PRO_5046346976" evidence="2">
    <location>
        <begin position="21"/>
        <end position="209"/>
    </location>
</feature>
<reference evidence="4" key="1">
    <citation type="journal article" date="2021" name="Syst. Appl. Microbiol.">
        <title>Roseomonas hellenica sp. nov., isolated from roots of wild-growing Alkanna tinctoria.</title>
        <authorList>
            <person name="Rat A."/>
            <person name="Naranjo H.D."/>
            <person name="Lebbe L."/>
            <person name="Cnockaert M."/>
            <person name="Krigas N."/>
            <person name="Grigoriadou K."/>
            <person name="Maloupa E."/>
            <person name="Willems A."/>
        </authorList>
    </citation>
    <scope>NUCLEOTIDE SEQUENCE [LARGE SCALE GENOMIC DNA]</scope>
    <source>
        <strain evidence="4">LMG 31523</strain>
    </source>
</reference>
<dbReference type="InterPro" id="IPR008939">
    <property type="entry name" value="Lytic_TGlycosylase_superhlx_U"/>
</dbReference>
<gene>
    <name evidence="3" type="ORF">GXW71_01580</name>
</gene>
<evidence type="ECO:0000313" key="4">
    <source>
        <dbReference type="Proteomes" id="UP001196870"/>
    </source>
</evidence>
<evidence type="ECO:0000256" key="2">
    <source>
        <dbReference type="SAM" id="SignalP"/>
    </source>
</evidence>
<keyword evidence="4" id="KW-1185">Reference proteome</keyword>
<keyword evidence="1 2" id="KW-0732">Signal</keyword>
<proteinExistence type="predicted"/>
<evidence type="ECO:0000313" key="3">
    <source>
        <dbReference type="EMBL" id="MBR0663034.1"/>
    </source>
</evidence>
<dbReference type="EMBL" id="JAAGBB010000002">
    <property type="protein sequence ID" value="MBR0663034.1"/>
    <property type="molecule type" value="Genomic_DNA"/>
</dbReference>
<comment type="caution">
    <text evidence="3">The sequence shown here is derived from an EMBL/GenBank/DDBJ whole genome shotgun (WGS) entry which is preliminary data.</text>
</comment>
<dbReference type="Gene3D" id="1.25.20.10">
    <property type="entry name" value="Bacterial muramidases"/>
    <property type="match status" value="1"/>
</dbReference>
<evidence type="ECO:0000256" key="1">
    <source>
        <dbReference type="ARBA" id="ARBA00022729"/>
    </source>
</evidence>
<protein>
    <submittedName>
        <fullName evidence="3">Lytic transglycosylase domain-containing protein</fullName>
    </submittedName>
</protein>
<name>A0ABS5ERW2_9PROT</name>